<dbReference type="InterPro" id="IPR029058">
    <property type="entry name" value="AB_hydrolase_fold"/>
</dbReference>
<dbReference type="EMBL" id="VWOX01000003">
    <property type="protein sequence ID" value="KAA5545342.1"/>
    <property type="molecule type" value="Genomic_DNA"/>
</dbReference>
<evidence type="ECO:0000256" key="3">
    <source>
        <dbReference type="SAM" id="SignalP"/>
    </source>
</evidence>
<proteinExistence type="inferred from homology"/>
<feature type="domain" description="BD-FAE-like" evidence="4">
    <location>
        <begin position="72"/>
        <end position="256"/>
    </location>
</feature>
<reference evidence="5 6" key="1">
    <citation type="submission" date="2019-08" db="EMBL/GenBank/DDBJ databases">
        <authorList>
            <person name="Dhanesh K."/>
            <person name="Kumar G."/>
            <person name="Sasikala C."/>
            <person name="Venkata Ramana C."/>
        </authorList>
    </citation>
    <scope>NUCLEOTIDE SEQUENCE [LARGE SCALE GENOMIC DNA]</scope>
    <source>
        <strain evidence="5 6">JC645</strain>
    </source>
</reference>
<dbReference type="GO" id="GO:0004806">
    <property type="term" value="F:triacylglycerol lipase activity"/>
    <property type="evidence" value="ECO:0007669"/>
    <property type="project" value="TreeGrafter"/>
</dbReference>
<dbReference type="PANTHER" id="PTHR48081">
    <property type="entry name" value="AB HYDROLASE SUPERFAMILY PROTEIN C4A8.06C"/>
    <property type="match status" value="1"/>
</dbReference>
<dbReference type="RefSeq" id="WP_150075612.1">
    <property type="nucleotide sequence ID" value="NZ_VWOX01000003.1"/>
</dbReference>
<dbReference type="Proteomes" id="UP000324479">
    <property type="component" value="Unassembled WGS sequence"/>
</dbReference>
<dbReference type="AlphaFoldDB" id="A0A5M6DGB9"/>
<name>A0A5M6DGB9_9BACT</name>
<feature type="chain" id="PRO_5024293595" evidence="3">
    <location>
        <begin position="27"/>
        <end position="322"/>
    </location>
</feature>
<evidence type="ECO:0000259" key="4">
    <source>
        <dbReference type="Pfam" id="PF20434"/>
    </source>
</evidence>
<dbReference type="Gene3D" id="3.40.50.1820">
    <property type="entry name" value="alpha/beta hydrolase"/>
    <property type="match status" value="1"/>
</dbReference>
<organism evidence="5 6">
    <name type="scientific">Roseiconus nitratireducens</name>
    <dbReference type="NCBI Taxonomy" id="2605748"/>
    <lineage>
        <taxon>Bacteria</taxon>
        <taxon>Pseudomonadati</taxon>
        <taxon>Planctomycetota</taxon>
        <taxon>Planctomycetia</taxon>
        <taxon>Pirellulales</taxon>
        <taxon>Pirellulaceae</taxon>
        <taxon>Roseiconus</taxon>
    </lineage>
</organism>
<feature type="signal peptide" evidence="3">
    <location>
        <begin position="1"/>
        <end position="26"/>
    </location>
</feature>
<evidence type="ECO:0000313" key="6">
    <source>
        <dbReference type="Proteomes" id="UP000324479"/>
    </source>
</evidence>
<dbReference type="InterPro" id="IPR050300">
    <property type="entry name" value="GDXG_lipolytic_enzyme"/>
</dbReference>
<accession>A0A5M6DGB9</accession>
<evidence type="ECO:0000256" key="1">
    <source>
        <dbReference type="ARBA" id="ARBA00010515"/>
    </source>
</evidence>
<dbReference type="SUPFAM" id="SSF53474">
    <property type="entry name" value="alpha/beta-Hydrolases"/>
    <property type="match status" value="1"/>
</dbReference>
<evidence type="ECO:0000256" key="2">
    <source>
        <dbReference type="ARBA" id="ARBA00022801"/>
    </source>
</evidence>
<comment type="caution">
    <text evidence="5">The sequence shown here is derived from an EMBL/GenBank/DDBJ whole genome shotgun (WGS) entry which is preliminary data.</text>
</comment>
<keyword evidence="3" id="KW-0732">Signal</keyword>
<dbReference type="Pfam" id="PF20434">
    <property type="entry name" value="BD-FAE"/>
    <property type="match status" value="1"/>
</dbReference>
<protein>
    <submittedName>
        <fullName evidence="5">Alpha/beta hydrolase</fullName>
    </submittedName>
</protein>
<evidence type="ECO:0000313" key="5">
    <source>
        <dbReference type="EMBL" id="KAA5545342.1"/>
    </source>
</evidence>
<dbReference type="InterPro" id="IPR049492">
    <property type="entry name" value="BD-FAE-like_dom"/>
</dbReference>
<keyword evidence="6" id="KW-1185">Reference proteome</keyword>
<dbReference type="PANTHER" id="PTHR48081:SF30">
    <property type="entry name" value="ACETYL-HYDROLASE LIPR-RELATED"/>
    <property type="match status" value="1"/>
</dbReference>
<sequence>MTGTLCRHLIATALCLFVLIPSPVAGQDPQTEATLVRAGAEVQVYKQTTDADGKPVDLKMYVFAPPGHQPSDRRSAIVFFFGGGWKNGRPTQFVEHCKHLASRGMVAATADYRVLSRQGTKAVSCVADGKSAVRWIRQHADQLGVDPQRIVAGGGSAGGHVAACTAVIDSLDEPDEDLSISSHPDALALFNPAVVLAPVENRPPFDPEKMAGLTDRMGVDPQRLSPFHHVDKRVPPTIIFHGRADRTVPFWTVEAFSDSVRRLGGRCDLVGFDGEAHGFFNYGRGDNKSFERTIEALDKFLMSIGFLDSHDSQRDGQGAATE</sequence>
<comment type="similarity">
    <text evidence="1">Belongs to the 'GDXG' lipolytic enzyme family.</text>
</comment>
<gene>
    <name evidence="5" type="ORF">FYK55_06715</name>
</gene>
<keyword evidence="2 5" id="KW-0378">Hydrolase</keyword>